<sequence length="104" mass="11702">MWVDRPGEGESIQGILLERTEEAGEFDSPLYKLRRTDDYEDETNRDGEVAGPVVLMWSNGSIDRTITHNNITPGDEVLLEGTGTYTTDIDGEDQECVNYEVFVN</sequence>
<dbReference type="STRING" id="699431.SY89_02259"/>
<organism evidence="1 2">
    <name type="scientific">Halolamina pelagica</name>
    <dbReference type="NCBI Taxonomy" id="699431"/>
    <lineage>
        <taxon>Archaea</taxon>
        <taxon>Methanobacteriati</taxon>
        <taxon>Methanobacteriota</taxon>
        <taxon>Stenosarchaea group</taxon>
        <taxon>Halobacteria</taxon>
        <taxon>Halobacteriales</taxon>
        <taxon>Haloferacaceae</taxon>
    </lineage>
</organism>
<protein>
    <submittedName>
        <fullName evidence="1">Uncharacterized protein</fullName>
    </submittedName>
</protein>
<comment type="caution">
    <text evidence="1">The sequence shown here is derived from an EMBL/GenBank/DDBJ whole genome shotgun (WGS) entry which is preliminary data.</text>
</comment>
<evidence type="ECO:0000313" key="2">
    <source>
        <dbReference type="Proteomes" id="UP000050535"/>
    </source>
</evidence>
<reference evidence="2" key="1">
    <citation type="submission" date="2013-11" db="EMBL/GenBank/DDBJ databases">
        <authorList>
            <person name="Hoang H.T."/>
            <person name="Killian M.L."/>
            <person name="Madson D.M."/>
            <person name="Arruda P.H.E."/>
            <person name="Sun D."/>
            <person name="Schwartz K.J."/>
            <person name="Yoon K."/>
        </authorList>
    </citation>
    <scope>NUCLEOTIDE SEQUENCE [LARGE SCALE GENOMIC DNA]</scope>
    <source>
        <strain evidence="2">CDK2</strain>
    </source>
</reference>
<dbReference type="RefSeq" id="WP_054584093.1">
    <property type="nucleotide sequence ID" value="NZ_LGUC01000001.1"/>
</dbReference>
<proteinExistence type="predicted"/>
<name>A0A0P7H0A4_9EURY</name>
<dbReference type="Proteomes" id="UP000050535">
    <property type="component" value="Unassembled WGS sequence"/>
</dbReference>
<evidence type="ECO:0000313" key="1">
    <source>
        <dbReference type="EMBL" id="KPN31512.1"/>
    </source>
</evidence>
<gene>
    <name evidence="1" type="ORF">SY89_02259</name>
</gene>
<dbReference type="OrthoDB" id="255757at2157"/>
<dbReference type="AlphaFoldDB" id="A0A0P7H0A4"/>
<keyword evidence="2" id="KW-1185">Reference proteome</keyword>
<dbReference type="EMBL" id="LGUC01000001">
    <property type="protein sequence ID" value="KPN31512.1"/>
    <property type="molecule type" value="Genomic_DNA"/>
</dbReference>
<accession>A0A0P7H0A4</accession>